<proteinExistence type="predicted"/>
<gene>
    <name evidence="1" type="ORF">OH76DRAFT_1483240</name>
</gene>
<organism evidence="1 2">
    <name type="scientific">Lentinus brumalis</name>
    <dbReference type="NCBI Taxonomy" id="2498619"/>
    <lineage>
        <taxon>Eukaryota</taxon>
        <taxon>Fungi</taxon>
        <taxon>Dikarya</taxon>
        <taxon>Basidiomycota</taxon>
        <taxon>Agaricomycotina</taxon>
        <taxon>Agaricomycetes</taxon>
        <taxon>Polyporales</taxon>
        <taxon>Polyporaceae</taxon>
        <taxon>Lentinus</taxon>
    </lineage>
</organism>
<keyword evidence="2" id="KW-1185">Reference proteome</keyword>
<dbReference type="OrthoDB" id="2713217at2759"/>
<reference evidence="1 2" key="1">
    <citation type="journal article" date="2018" name="Biotechnol. Biofuels">
        <title>Integrative visual omics of the white-rot fungus Polyporus brumalis exposes the biotechnological potential of its oxidative enzymes for delignifying raw plant biomass.</title>
        <authorList>
            <person name="Miyauchi S."/>
            <person name="Rancon A."/>
            <person name="Drula E."/>
            <person name="Hage H."/>
            <person name="Chaduli D."/>
            <person name="Favel A."/>
            <person name="Grisel S."/>
            <person name="Henrissat B."/>
            <person name="Herpoel-Gimbert I."/>
            <person name="Ruiz-Duenas F.J."/>
            <person name="Chevret D."/>
            <person name="Hainaut M."/>
            <person name="Lin J."/>
            <person name="Wang M."/>
            <person name="Pangilinan J."/>
            <person name="Lipzen A."/>
            <person name="Lesage-Meessen L."/>
            <person name="Navarro D."/>
            <person name="Riley R."/>
            <person name="Grigoriev I.V."/>
            <person name="Zhou S."/>
            <person name="Raouche S."/>
            <person name="Rosso M.N."/>
        </authorList>
    </citation>
    <scope>NUCLEOTIDE SEQUENCE [LARGE SCALE GENOMIC DNA]</scope>
    <source>
        <strain evidence="1 2">BRFM 1820</strain>
    </source>
</reference>
<protein>
    <submittedName>
        <fullName evidence="1">Uncharacterized protein</fullName>
    </submittedName>
</protein>
<accession>A0A371D9U4</accession>
<evidence type="ECO:0000313" key="2">
    <source>
        <dbReference type="Proteomes" id="UP000256964"/>
    </source>
</evidence>
<evidence type="ECO:0000313" key="1">
    <source>
        <dbReference type="EMBL" id="RDX49290.1"/>
    </source>
</evidence>
<dbReference type="EMBL" id="KZ857406">
    <property type="protein sequence ID" value="RDX49290.1"/>
    <property type="molecule type" value="Genomic_DNA"/>
</dbReference>
<dbReference type="AlphaFoldDB" id="A0A371D9U4"/>
<name>A0A371D9U4_9APHY</name>
<dbReference type="Proteomes" id="UP000256964">
    <property type="component" value="Unassembled WGS sequence"/>
</dbReference>
<sequence length="75" mass="8748">MSFTNFLKAAFAIIYGYDVDTVTTTHQWKEREFAMDYAPFPSEDDLNGFQPYLSLSGHVPSRPMSIWRHRRFAAI</sequence>